<dbReference type="NCBIfam" id="TIGR00771">
    <property type="entry name" value="DcuC"/>
    <property type="match status" value="1"/>
</dbReference>
<accession>A0A380V958</accession>
<dbReference type="InterPro" id="IPR029062">
    <property type="entry name" value="Class_I_gatase-like"/>
</dbReference>
<comment type="subcellular location">
    <subcellularLocation>
        <location evidence="1">Cell membrane</location>
        <topology evidence="1">Multi-pass membrane protein</topology>
    </subcellularLocation>
</comment>
<evidence type="ECO:0000313" key="10">
    <source>
        <dbReference type="Proteomes" id="UP000254507"/>
    </source>
</evidence>
<feature type="transmembrane region" description="Helical" evidence="8">
    <location>
        <begin position="101"/>
        <end position="118"/>
    </location>
</feature>
<feature type="transmembrane region" description="Helical" evidence="8">
    <location>
        <begin position="327"/>
        <end position="348"/>
    </location>
</feature>
<evidence type="ECO:0000256" key="3">
    <source>
        <dbReference type="ARBA" id="ARBA00022448"/>
    </source>
</evidence>
<dbReference type="RefSeq" id="WP_236757413.1">
    <property type="nucleotide sequence ID" value="NZ_NLFK01000010.1"/>
</dbReference>
<dbReference type="GO" id="GO:0015556">
    <property type="term" value="F:C4-dicarboxylate transmembrane transporter activity"/>
    <property type="evidence" value="ECO:0007669"/>
    <property type="project" value="InterPro"/>
</dbReference>
<feature type="transmembrane region" description="Helical" evidence="8">
    <location>
        <begin position="369"/>
        <end position="386"/>
    </location>
</feature>
<dbReference type="PANTHER" id="PTHR42002:SF2">
    <property type="entry name" value="ANAEROBIC C4-DICARBOXYLATE TRANSPORTER DCUC-RELATED"/>
    <property type="match status" value="1"/>
</dbReference>
<dbReference type="InterPro" id="IPR018385">
    <property type="entry name" value="C4_dicarb_anaerob_car-like"/>
</dbReference>
<dbReference type="Pfam" id="PF03606">
    <property type="entry name" value="DcuC"/>
    <property type="match status" value="1"/>
</dbReference>
<keyword evidence="5 8" id="KW-0812">Transmembrane</keyword>
<feature type="transmembrane region" description="Helical" evidence="8">
    <location>
        <begin position="302"/>
        <end position="321"/>
    </location>
</feature>
<evidence type="ECO:0000256" key="4">
    <source>
        <dbReference type="ARBA" id="ARBA00022475"/>
    </source>
</evidence>
<feature type="transmembrane region" description="Helical" evidence="8">
    <location>
        <begin position="77"/>
        <end position="94"/>
    </location>
</feature>
<evidence type="ECO:0000256" key="2">
    <source>
        <dbReference type="ARBA" id="ARBA00005275"/>
    </source>
</evidence>
<evidence type="ECO:0000256" key="1">
    <source>
        <dbReference type="ARBA" id="ARBA00004651"/>
    </source>
</evidence>
<gene>
    <name evidence="9" type="primary">dcuD</name>
    <name evidence="9" type="ORF">NCTC10851_00185</name>
</gene>
<dbReference type="PANTHER" id="PTHR42002">
    <property type="entry name" value="ANAEROBIC C4-DICARBOXYLATE TRANSPORTER DCUC-RELATED"/>
    <property type="match status" value="1"/>
</dbReference>
<dbReference type="EMBL" id="UFSB01000001">
    <property type="protein sequence ID" value="SUU34166.1"/>
    <property type="molecule type" value="Genomic_DNA"/>
</dbReference>
<sequence length="504" mass="53178">MQGHNGESREERLSEILIVNADVVYALSEGVALRIRDNHAHVLGKTAILRFTGNFYHRSRLPLILHLTIEDKMMEQFNSIVAIVGIIATIYLLIKKYETRTVLIGVGLIMAIITVKPMEALDAFAKAMTGSGLIMAICSSMGFAYVMKYTKCDTHLVHLLTKPLSGLKFFLIPIATIMTFFINIAIPSAAGCAAAVGATLIPVLKSAGVRPATAGAAILAGTFGSMMSPGSSHSAMISEMSGLTITEVNLSHAPYTIIAGAIGAVILTLLAIVFKDYAEEHRQAYLKENTAVETAFTKVNPLFALAPLIPLVILVIGGTSLQKEISWLAWTNMGVPQAMLIGAIYGIIVTRISPAKITEEFFNGMGNSYANVLGIIIAASVFVAGLKSTGAVDSAIEFLKHSNEFVRWGATIGPFLMGLITGSGDAAAIAFNTAVTPHAAELGYTHLNLGMAAAIAGAIGRTASPIAGVTIVCAGLASVSPIEMVKRTAPSMVPAVLFLALFML</sequence>
<comment type="similarity">
    <text evidence="2">Belongs to the DcuC/DcuD transporter (TC 2.A.61) family.</text>
</comment>
<dbReference type="AlphaFoldDB" id="A0A380V958"/>
<protein>
    <submittedName>
        <fullName evidence="9">Anaerobic c4-dicarboxylate antiporter</fullName>
    </submittedName>
</protein>
<dbReference type="NCBIfam" id="NF037994">
    <property type="entry name" value="DcuC_1"/>
    <property type="match status" value="1"/>
</dbReference>
<dbReference type="InterPro" id="IPR004669">
    <property type="entry name" value="C4_dicarb_anaerob_car"/>
</dbReference>
<keyword evidence="4" id="KW-1003">Cell membrane</keyword>
<evidence type="ECO:0000256" key="5">
    <source>
        <dbReference type="ARBA" id="ARBA00022692"/>
    </source>
</evidence>
<evidence type="ECO:0000256" key="8">
    <source>
        <dbReference type="SAM" id="Phobius"/>
    </source>
</evidence>
<keyword evidence="3" id="KW-0813">Transport</keyword>
<feature type="transmembrane region" description="Helical" evidence="8">
    <location>
        <begin position="253"/>
        <end position="274"/>
    </location>
</feature>
<feature type="transmembrane region" description="Helical" evidence="8">
    <location>
        <begin position="124"/>
        <end position="146"/>
    </location>
</feature>
<evidence type="ECO:0000256" key="7">
    <source>
        <dbReference type="ARBA" id="ARBA00023136"/>
    </source>
</evidence>
<dbReference type="Proteomes" id="UP000254507">
    <property type="component" value="Unassembled WGS sequence"/>
</dbReference>
<reference evidence="9 10" key="1">
    <citation type="submission" date="2018-06" db="EMBL/GenBank/DDBJ databases">
        <authorList>
            <consortium name="Pathogen Informatics"/>
            <person name="Doyle S."/>
        </authorList>
    </citation>
    <scope>NUCLEOTIDE SEQUENCE [LARGE SCALE GENOMIC DNA]</scope>
    <source>
        <strain evidence="9 10">NCTC10851</strain>
    </source>
</reference>
<dbReference type="Gene3D" id="3.40.50.880">
    <property type="match status" value="1"/>
</dbReference>
<evidence type="ECO:0000256" key="6">
    <source>
        <dbReference type="ARBA" id="ARBA00022989"/>
    </source>
</evidence>
<proteinExistence type="inferred from homology"/>
<dbReference type="GO" id="GO:0005886">
    <property type="term" value="C:plasma membrane"/>
    <property type="evidence" value="ECO:0007669"/>
    <property type="project" value="UniProtKB-SubCell"/>
</dbReference>
<name>A0A380V958_9PAST</name>
<keyword evidence="7 8" id="KW-0472">Membrane</keyword>
<evidence type="ECO:0000313" key="9">
    <source>
        <dbReference type="EMBL" id="SUU34166.1"/>
    </source>
</evidence>
<organism evidence="9 10">
    <name type="scientific">Actinobacillus seminis</name>
    <dbReference type="NCBI Taxonomy" id="722"/>
    <lineage>
        <taxon>Bacteria</taxon>
        <taxon>Pseudomonadati</taxon>
        <taxon>Pseudomonadota</taxon>
        <taxon>Gammaproteobacteria</taxon>
        <taxon>Pasteurellales</taxon>
        <taxon>Pasteurellaceae</taxon>
        <taxon>Actinobacillus</taxon>
    </lineage>
</organism>
<keyword evidence="6 8" id="KW-1133">Transmembrane helix</keyword>
<feature type="transmembrane region" description="Helical" evidence="8">
    <location>
        <begin position="167"/>
        <end position="186"/>
    </location>
</feature>